<feature type="region of interest" description="Disordered" evidence="1">
    <location>
        <begin position="32"/>
        <end position="53"/>
    </location>
</feature>
<dbReference type="EMBL" id="BAAAMQ010000010">
    <property type="protein sequence ID" value="GAA2107875.1"/>
    <property type="molecule type" value="Genomic_DNA"/>
</dbReference>
<evidence type="ECO:0000313" key="3">
    <source>
        <dbReference type="Proteomes" id="UP001501161"/>
    </source>
</evidence>
<evidence type="ECO:0000313" key="2">
    <source>
        <dbReference type="EMBL" id="GAA2107875.1"/>
    </source>
</evidence>
<accession>A0ABN2XBJ3</accession>
<gene>
    <name evidence="2" type="ORF">GCM10009726_21770</name>
</gene>
<comment type="caution">
    <text evidence="2">The sequence shown here is derived from an EMBL/GenBank/DDBJ whole genome shotgun (WGS) entry which is preliminary data.</text>
</comment>
<proteinExistence type="predicted"/>
<protein>
    <submittedName>
        <fullName evidence="2">Uncharacterized protein</fullName>
    </submittedName>
</protein>
<keyword evidence="3" id="KW-1185">Reference proteome</keyword>
<feature type="region of interest" description="Disordered" evidence="1">
    <location>
        <begin position="1"/>
        <end position="20"/>
    </location>
</feature>
<reference evidence="2 3" key="1">
    <citation type="journal article" date="2019" name="Int. J. Syst. Evol. Microbiol.">
        <title>The Global Catalogue of Microorganisms (GCM) 10K type strain sequencing project: providing services to taxonomists for standard genome sequencing and annotation.</title>
        <authorList>
            <consortium name="The Broad Institute Genomics Platform"/>
            <consortium name="The Broad Institute Genome Sequencing Center for Infectious Disease"/>
            <person name="Wu L."/>
            <person name="Ma J."/>
        </authorList>
    </citation>
    <scope>NUCLEOTIDE SEQUENCE [LARGE SCALE GENOMIC DNA]</scope>
    <source>
        <strain evidence="2 3">JCM 13813</strain>
    </source>
</reference>
<evidence type="ECO:0000256" key="1">
    <source>
        <dbReference type="SAM" id="MobiDB-lite"/>
    </source>
</evidence>
<dbReference type="Proteomes" id="UP001501161">
    <property type="component" value="Unassembled WGS sequence"/>
</dbReference>
<name>A0ABN2XBJ3_9ACTN</name>
<organism evidence="2 3">
    <name type="scientific">Nocardioides furvisabuli</name>
    <dbReference type="NCBI Taxonomy" id="375542"/>
    <lineage>
        <taxon>Bacteria</taxon>
        <taxon>Bacillati</taxon>
        <taxon>Actinomycetota</taxon>
        <taxon>Actinomycetes</taxon>
        <taxon>Propionibacteriales</taxon>
        <taxon>Nocardioidaceae</taxon>
        <taxon>Nocardioides</taxon>
    </lineage>
</organism>
<sequence>MEDCQQQRERRLQEGDRDHDNFVEYQQRMLPGLPPKMSLTLTRRGHEQHRPRPRPYCNKVCHLGNSSCPTHATQARAHYPPALLDGARQHRPLLADVLLGLQ</sequence>